<evidence type="ECO:0000259" key="2">
    <source>
        <dbReference type="Pfam" id="PF09335"/>
    </source>
</evidence>
<keyword evidence="1" id="KW-0472">Membrane</keyword>
<dbReference type="Pfam" id="PF09335">
    <property type="entry name" value="VTT_dom"/>
    <property type="match status" value="1"/>
</dbReference>
<dbReference type="PANTHER" id="PTHR42709:SF11">
    <property type="entry name" value="DEDA FAMILY PROTEIN"/>
    <property type="match status" value="1"/>
</dbReference>
<dbReference type="Proteomes" id="UP001369082">
    <property type="component" value="Unassembled WGS sequence"/>
</dbReference>
<feature type="domain" description="VTT" evidence="2">
    <location>
        <begin position="53"/>
        <end position="158"/>
    </location>
</feature>
<dbReference type="EMBL" id="JBAKAZ010000052">
    <property type="protein sequence ID" value="MEL0630367.1"/>
    <property type="molecule type" value="Genomic_DNA"/>
</dbReference>
<protein>
    <submittedName>
        <fullName evidence="3">YqaA family protein</fullName>
    </submittedName>
</protein>
<feature type="transmembrane region" description="Helical" evidence="1">
    <location>
        <begin position="172"/>
        <end position="191"/>
    </location>
</feature>
<feature type="transmembrane region" description="Helical" evidence="1">
    <location>
        <begin position="135"/>
        <end position="160"/>
    </location>
</feature>
<reference evidence="3 4" key="1">
    <citation type="submission" date="2024-02" db="EMBL/GenBank/DDBJ databases">
        <title>Bacteria isolated from the canopy kelp, Nereocystis luetkeana.</title>
        <authorList>
            <person name="Pfister C.A."/>
            <person name="Younker I.T."/>
            <person name="Light S.H."/>
        </authorList>
    </citation>
    <scope>NUCLEOTIDE SEQUENCE [LARGE SCALE GENOMIC DNA]</scope>
    <source>
        <strain evidence="3 4">TI.1.05</strain>
    </source>
</reference>
<accession>A0ABU9GSW1</accession>
<name>A0ABU9GSW1_9GAMM</name>
<proteinExistence type="predicted"/>
<feature type="transmembrane region" description="Helical" evidence="1">
    <location>
        <begin position="107"/>
        <end position="128"/>
    </location>
</feature>
<evidence type="ECO:0000313" key="4">
    <source>
        <dbReference type="Proteomes" id="UP001369082"/>
    </source>
</evidence>
<feature type="transmembrane region" description="Helical" evidence="1">
    <location>
        <begin position="55"/>
        <end position="75"/>
    </location>
</feature>
<keyword evidence="4" id="KW-1185">Reference proteome</keyword>
<feature type="transmembrane region" description="Helical" evidence="1">
    <location>
        <begin position="22"/>
        <end position="43"/>
    </location>
</feature>
<sequence length="193" mass="22063">MKIFTPLYIKVMEWSKHKYAPIYLYFTAFIESVFWPIPVDIMLAPMALAKPKRAWEYALFATLFSVLGGACGYYLGSALYDPVVLPFIEMMGYQDKMLVAQSWFDKWGIMVIFIASFTPIPFKVFTITAGIMGMLFWPFIGIAIVGRSLRFFLVSSLMVLGGVRMEDKLVKYIDILGWLTIAAVVVLYFSLKH</sequence>
<organism evidence="3 4">
    <name type="scientific">Psychromonas aquatilis</name>
    <dbReference type="NCBI Taxonomy" id="2005072"/>
    <lineage>
        <taxon>Bacteria</taxon>
        <taxon>Pseudomonadati</taxon>
        <taxon>Pseudomonadota</taxon>
        <taxon>Gammaproteobacteria</taxon>
        <taxon>Alteromonadales</taxon>
        <taxon>Psychromonadaceae</taxon>
        <taxon>Psychromonas</taxon>
    </lineage>
</organism>
<evidence type="ECO:0000313" key="3">
    <source>
        <dbReference type="EMBL" id="MEL0630367.1"/>
    </source>
</evidence>
<dbReference type="InterPro" id="IPR051311">
    <property type="entry name" value="DedA_domain"/>
</dbReference>
<dbReference type="InterPro" id="IPR032816">
    <property type="entry name" value="VTT_dom"/>
</dbReference>
<dbReference type="PANTHER" id="PTHR42709">
    <property type="entry name" value="ALKALINE PHOSPHATASE LIKE PROTEIN"/>
    <property type="match status" value="1"/>
</dbReference>
<keyword evidence="1" id="KW-1133">Transmembrane helix</keyword>
<comment type="caution">
    <text evidence="3">The sequence shown here is derived from an EMBL/GenBank/DDBJ whole genome shotgun (WGS) entry which is preliminary data.</text>
</comment>
<evidence type="ECO:0000256" key="1">
    <source>
        <dbReference type="SAM" id="Phobius"/>
    </source>
</evidence>
<keyword evidence="1" id="KW-0812">Transmembrane</keyword>
<dbReference type="RefSeq" id="WP_341598496.1">
    <property type="nucleotide sequence ID" value="NZ_JBAKAZ010000052.1"/>
</dbReference>
<gene>
    <name evidence="3" type="ORF">V6256_12190</name>
</gene>